<keyword evidence="2 4" id="KW-0378">Hydrolase</keyword>
<protein>
    <submittedName>
        <fullName evidence="6">Glycoside hydrolase family 43 protein</fullName>
    </submittedName>
</protein>
<evidence type="ECO:0000256" key="3">
    <source>
        <dbReference type="ARBA" id="ARBA00023295"/>
    </source>
</evidence>
<dbReference type="Pfam" id="PF04616">
    <property type="entry name" value="Glyco_hydro_43"/>
    <property type="match status" value="1"/>
</dbReference>
<dbReference type="Proteomes" id="UP001596050">
    <property type="component" value="Unassembled WGS sequence"/>
</dbReference>
<evidence type="ECO:0000256" key="1">
    <source>
        <dbReference type="ARBA" id="ARBA00009865"/>
    </source>
</evidence>
<gene>
    <name evidence="6" type="ORF">ACFPN5_11150</name>
</gene>
<name>A0ABW0L4U2_9BURK</name>
<accession>A0ABW0L4U2</accession>
<evidence type="ECO:0000256" key="2">
    <source>
        <dbReference type="ARBA" id="ARBA00022801"/>
    </source>
</evidence>
<comment type="caution">
    <text evidence="6">The sequence shown here is derived from an EMBL/GenBank/DDBJ whole genome shotgun (WGS) entry which is preliminary data.</text>
</comment>
<organism evidence="6 7">
    <name type="scientific">Massilia niabensis</name>
    <dbReference type="NCBI Taxonomy" id="544910"/>
    <lineage>
        <taxon>Bacteria</taxon>
        <taxon>Pseudomonadati</taxon>
        <taxon>Pseudomonadota</taxon>
        <taxon>Betaproteobacteria</taxon>
        <taxon>Burkholderiales</taxon>
        <taxon>Oxalobacteraceae</taxon>
        <taxon>Telluria group</taxon>
        <taxon>Massilia</taxon>
    </lineage>
</organism>
<dbReference type="GO" id="GO:0016787">
    <property type="term" value="F:hydrolase activity"/>
    <property type="evidence" value="ECO:0007669"/>
    <property type="project" value="UniProtKB-KW"/>
</dbReference>
<dbReference type="EMBL" id="JBHSMU010000010">
    <property type="protein sequence ID" value="MFC5460361.1"/>
    <property type="molecule type" value="Genomic_DNA"/>
</dbReference>
<keyword evidence="3 4" id="KW-0326">Glycosidase</keyword>
<feature type="chain" id="PRO_5045259940" evidence="5">
    <location>
        <begin position="37"/>
        <end position="334"/>
    </location>
</feature>
<evidence type="ECO:0000256" key="5">
    <source>
        <dbReference type="SAM" id="SignalP"/>
    </source>
</evidence>
<comment type="similarity">
    <text evidence="1 4">Belongs to the glycosyl hydrolase 43 family.</text>
</comment>
<dbReference type="InterPro" id="IPR006710">
    <property type="entry name" value="Glyco_hydro_43"/>
</dbReference>
<keyword evidence="7" id="KW-1185">Reference proteome</keyword>
<proteinExistence type="inferred from homology"/>
<evidence type="ECO:0000313" key="7">
    <source>
        <dbReference type="Proteomes" id="UP001596050"/>
    </source>
</evidence>
<dbReference type="PANTHER" id="PTHR42812:SF5">
    <property type="entry name" value="ENDO-ARABINASE"/>
    <property type="match status" value="1"/>
</dbReference>
<dbReference type="SUPFAM" id="SSF75005">
    <property type="entry name" value="Arabinanase/levansucrase/invertase"/>
    <property type="match status" value="1"/>
</dbReference>
<evidence type="ECO:0000256" key="4">
    <source>
        <dbReference type="RuleBase" id="RU361187"/>
    </source>
</evidence>
<sequence length="334" mass="36000">MNHDLFGIDRGRNKALPARLAALCTAALLASGCAHQAAQPTNPIGDFPDPFILADSAGYYAYATNANGKNVQLLASKDLRAWRALPDAMPALASWVRKEVPHVWAPEVIKLGNRYVLYYTARDLASDKQCVGAAESGSPAGPFVDAASKPLVCQAELGGTIDASPFLDGGRLYLYFKSDGNCCKLPTHIFAQELRPDGLGLVGQPTRLLTNGRSWEGKVIEAPTMLNRDGKYTLLYSANDFGDGTYAAGYAQCAGPLGPCQPVGDAPFLKTTKETGLFGPGHQGVFRVGAQDYIAYHSWELKPDGKRGDRRVLYIDKLDWVDGKPLVRGPTQAR</sequence>
<dbReference type="InterPro" id="IPR051795">
    <property type="entry name" value="Glycosyl_Hydrlase_43"/>
</dbReference>
<reference evidence="7" key="1">
    <citation type="journal article" date="2019" name="Int. J. Syst. Evol. Microbiol.">
        <title>The Global Catalogue of Microorganisms (GCM) 10K type strain sequencing project: providing services to taxonomists for standard genome sequencing and annotation.</title>
        <authorList>
            <consortium name="The Broad Institute Genomics Platform"/>
            <consortium name="The Broad Institute Genome Sequencing Center for Infectious Disease"/>
            <person name="Wu L."/>
            <person name="Ma J."/>
        </authorList>
    </citation>
    <scope>NUCLEOTIDE SEQUENCE [LARGE SCALE GENOMIC DNA]</scope>
    <source>
        <strain evidence="7">KACC 12649</strain>
    </source>
</reference>
<keyword evidence="5" id="KW-0732">Signal</keyword>
<dbReference type="RefSeq" id="WP_379783159.1">
    <property type="nucleotide sequence ID" value="NZ_JBHSMU010000010.1"/>
</dbReference>
<dbReference type="CDD" id="cd08999">
    <property type="entry name" value="GH43_ABN-like"/>
    <property type="match status" value="1"/>
</dbReference>
<dbReference type="PANTHER" id="PTHR42812">
    <property type="entry name" value="BETA-XYLOSIDASE"/>
    <property type="match status" value="1"/>
</dbReference>
<feature type="signal peptide" evidence="5">
    <location>
        <begin position="1"/>
        <end position="36"/>
    </location>
</feature>
<dbReference type="Gene3D" id="2.115.10.20">
    <property type="entry name" value="Glycosyl hydrolase domain, family 43"/>
    <property type="match status" value="1"/>
</dbReference>
<evidence type="ECO:0000313" key="6">
    <source>
        <dbReference type="EMBL" id="MFC5460361.1"/>
    </source>
</evidence>
<dbReference type="InterPro" id="IPR023296">
    <property type="entry name" value="Glyco_hydro_beta-prop_sf"/>
</dbReference>